<dbReference type="Gene3D" id="3.30.110.70">
    <property type="entry name" value="Hypothetical protein apc22750. Chain B"/>
    <property type="match status" value="1"/>
</dbReference>
<name>A0A371AYD8_9FIRM</name>
<gene>
    <name evidence="3" type="ORF">DWV06_03830</name>
</gene>
<evidence type="ECO:0000313" key="3">
    <source>
        <dbReference type="EMBL" id="RDU24604.1"/>
    </source>
</evidence>
<evidence type="ECO:0000256" key="2">
    <source>
        <dbReference type="HAMAP-Rule" id="MF_00338"/>
    </source>
</evidence>
<comment type="similarity">
    <text evidence="1 2">Belongs to the UPF0145 family.</text>
</comment>
<dbReference type="Proteomes" id="UP000255036">
    <property type="component" value="Unassembled WGS sequence"/>
</dbReference>
<dbReference type="HAMAP" id="MF_00338">
    <property type="entry name" value="UPF0145"/>
    <property type="match status" value="1"/>
</dbReference>
<dbReference type="InterPro" id="IPR002765">
    <property type="entry name" value="UPF0145_YbjQ-like"/>
</dbReference>
<dbReference type="InterPro" id="IPR035439">
    <property type="entry name" value="UPF0145_dom_sf"/>
</dbReference>
<dbReference type="EMBL" id="QRCT01000012">
    <property type="protein sequence ID" value="RDU24604.1"/>
    <property type="molecule type" value="Genomic_DNA"/>
</dbReference>
<accession>A0A371AYD8</accession>
<dbReference type="PANTHER" id="PTHR34068">
    <property type="entry name" value="UPF0145 PROTEIN YBJQ"/>
    <property type="match status" value="1"/>
</dbReference>
<sequence length="105" mass="11250">MKLLSIEYIPGEEIEALGMVKGTIVQTKNIGRDFMAGMKTLVGGEIVGYTEMLNEARQIAVKRMVDEAKELGADAIIGVKYGSSQVMAGAAEIIAYGTAVKIVRK</sequence>
<dbReference type="AlphaFoldDB" id="A0A371AYD8"/>
<reference evidence="3 4" key="1">
    <citation type="submission" date="2018-07" db="EMBL/GenBank/DDBJ databases">
        <title>Anaerosacharophilus polymeroproducens gen. nov. sp. nov., an anaerobic bacterium isolated from salt field.</title>
        <authorList>
            <person name="Kim W."/>
            <person name="Yang S.-H."/>
            <person name="Oh J."/>
            <person name="Lee J.-H."/>
            <person name="Kwon K.K."/>
        </authorList>
    </citation>
    <scope>NUCLEOTIDE SEQUENCE [LARGE SCALE GENOMIC DNA]</scope>
    <source>
        <strain evidence="3 4">MCWD5</strain>
    </source>
</reference>
<organism evidence="3 4">
    <name type="scientific">Anaerosacchariphilus polymeriproducens</name>
    <dbReference type="NCBI Taxonomy" id="1812858"/>
    <lineage>
        <taxon>Bacteria</taxon>
        <taxon>Bacillati</taxon>
        <taxon>Bacillota</taxon>
        <taxon>Clostridia</taxon>
        <taxon>Lachnospirales</taxon>
        <taxon>Lachnospiraceae</taxon>
        <taxon>Anaerosacchariphilus</taxon>
    </lineage>
</organism>
<comment type="caution">
    <text evidence="3">The sequence shown here is derived from an EMBL/GenBank/DDBJ whole genome shotgun (WGS) entry which is preliminary data.</text>
</comment>
<dbReference type="PANTHER" id="PTHR34068:SF2">
    <property type="entry name" value="UPF0145 PROTEIN SCO3412"/>
    <property type="match status" value="1"/>
</dbReference>
<keyword evidence="4" id="KW-1185">Reference proteome</keyword>
<proteinExistence type="inferred from homology"/>
<dbReference type="RefSeq" id="WP_115480837.1">
    <property type="nucleotide sequence ID" value="NZ_QRCT01000012.1"/>
</dbReference>
<evidence type="ECO:0000313" key="4">
    <source>
        <dbReference type="Proteomes" id="UP000255036"/>
    </source>
</evidence>
<dbReference type="Pfam" id="PF01906">
    <property type="entry name" value="YbjQ_1"/>
    <property type="match status" value="1"/>
</dbReference>
<dbReference type="SUPFAM" id="SSF117782">
    <property type="entry name" value="YbjQ-like"/>
    <property type="match status" value="1"/>
</dbReference>
<protein>
    <recommendedName>
        <fullName evidence="2">UPF0145 protein DWV06_03830</fullName>
    </recommendedName>
</protein>
<dbReference type="OrthoDB" id="9796448at2"/>
<evidence type="ECO:0000256" key="1">
    <source>
        <dbReference type="ARBA" id="ARBA00010751"/>
    </source>
</evidence>